<keyword evidence="7" id="KW-1185">Reference proteome</keyword>
<keyword evidence="3" id="KW-0347">Helicase</keyword>
<evidence type="ECO:0000259" key="5">
    <source>
        <dbReference type="Pfam" id="PF00580"/>
    </source>
</evidence>
<evidence type="ECO:0000256" key="2">
    <source>
        <dbReference type="ARBA" id="ARBA00022801"/>
    </source>
</evidence>
<dbReference type="Pfam" id="PF00580">
    <property type="entry name" value="UvrD-helicase"/>
    <property type="match status" value="1"/>
</dbReference>
<keyword evidence="4" id="KW-0067">ATP-binding</keyword>
<reference evidence="6 7" key="1">
    <citation type="submission" date="2021-05" db="EMBL/GenBank/DDBJ databases">
        <title>A Polyphasic approach of four new species of the genus Ohtaekwangia: Ohtaekwangia histidinii sp. nov., Ohtaekwangia cretensis sp. nov., Ohtaekwangia indiensis sp. nov., Ohtaekwangia reichenbachii sp. nov. from diverse environment.</title>
        <authorList>
            <person name="Octaviana S."/>
        </authorList>
    </citation>
    <scope>NUCLEOTIDE SEQUENCE [LARGE SCALE GENOMIC DNA]</scope>
    <source>
        <strain evidence="6 7">PWU20</strain>
    </source>
</reference>
<dbReference type="InterPro" id="IPR027417">
    <property type="entry name" value="P-loop_NTPase"/>
</dbReference>
<dbReference type="Proteomes" id="UP000772618">
    <property type="component" value="Unassembled WGS sequence"/>
</dbReference>
<dbReference type="EMBL" id="JAHESD010000004">
    <property type="protein sequence ID" value="MBT1702158.1"/>
    <property type="molecule type" value="Genomic_DNA"/>
</dbReference>
<sequence length="100" mass="11644">MFSIYRSSAGSGKTRTLAKEYLKLALRFRSDYYKFILAVTFTNKASQEMKDRILYYLNEFANGKPNELAEELKAELQLDDQTFQQNSQETQAAVLHNYTK</sequence>
<keyword evidence="2" id="KW-0378">Hydrolase</keyword>
<feature type="non-terminal residue" evidence="6">
    <location>
        <position position="100"/>
    </location>
</feature>
<evidence type="ECO:0000256" key="3">
    <source>
        <dbReference type="ARBA" id="ARBA00022806"/>
    </source>
</evidence>
<dbReference type="Gene3D" id="3.40.50.300">
    <property type="entry name" value="P-loop containing nucleotide triphosphate hydrolases"/>
    <property type="match status" value="1"/>
</dbReference>
<comment type="caution">
    <text evidence="6">The sequence shown here is derived from an EMBL/GenBank/DDBJ whole genome shotgun (WGS) entry which is preliminary data.</text>
</comment>
<dbReference type="SUPFAM" id="SSF52540">
    <property type="entry name" value="P-loop containing nucleoside triphosphate hydrolases"/>
    <property type="match status" value="1"/>
</dbReference>
<accession>A0ABS5VMB6</accession>
<gene>
    <name evidence="6" type="ORF">KK060_02650</name>
</gene>
<name>A0ABS5VMB6_9BACT</name>
<protein>
    <submittedName>
        <fullName evidence="6">UvrD-helicase domain-containing protein</fullName>
    </submittedName>
</protein>
<evidence type="ECO:0000256" key="4">
    <source>
        <dbReference type="ARBA" id="ARBA00022840"/>
    </source>
</evidence>
<proteinExistence type="predicted"/>
<organism evidence="6 7">
    <name type="scientific">Chryseosolibacter indicus</name>
    <dbReference type="NCBI Taxonomy" id="2782351"/>
    <lineage>
        <taxon>Bacteria</taxon>
        <taxon>Pseudomonadati</taxon>
        <taxon>Bacteroidota</taxon>
        <taxon>Cytophagia</taxon>
        <taxon>Cytophagales</taxon>
        <taxon>Chryseotaleaceae</taxon>
        <taxon>Chryseosolibacter</taxon>
    </lineage>
</organism>
<evidence type="ECO:0000256" key="1">
    <source>
        <dbReference type="ARBA" id="ARBA00022741"/>
    </source>
</evidence>
<evidence type="ECO:0000313" key="6">
    <source>
        <dbReference type="EMBL" id="MBT1702158.1"/>
    </source>
</evidence>
<evidence type="ECO:0000313" key="7">
    <source>
        <dbReference type="Proteomes" id="UP000772618"/>
    </source>
</evidence>
<keyword evidence="1" id="KW-0547">Nucleotide-binding</keyword>
<feature type="domain" description="UvrD-like helicase ATP-binding" evidence="5">
    <location>
        <begin position="7"/>
        <end position="61"/>
    </location>
</feature>
<dbReference type="InterPro" id="IPR014016">
    <property type="entry name" value="UvrD-like_ATP-bd"/>
</dbReference>